<dbReference type="RefSeq" id="WP_101932330.1">
    <property type="nucleotide sequence ID" value="NZ_CP018622.1"/>
</dbReference>
<dbReference type="Proteomes" id="UP000234237">
    <property type="component" value="Chromosome"/>
</dbReference>
<evidence type="ECO:0000313" key="2">
    <source>
        <dbReference type="Proteomes" id="UP000234237"/>
    </source>
</evidence>
<sequence length="132" mass="15862">MLTIVEGSLDEAKQEMKLVLKTVQSRLSKYKRSVKPSKRTEKDKSLLKYWENFLRFFRVSQMAPVFVDNICINYMLYQRFMKKLKGYQVECYLDNNKLIIHYSNKMHNGKLELYDITDKLEGMNFFPRAEIK</sequence>
<dbReference type="AlphaFoldDB" id="A0A2K9ITP4"/>
<reference evidence="2" key="1">
    <citation type="submission" date="2016-11" db="EMBL/GenBank/DDBJ databases">
        <title>Complete genome sequence of Virgibacillus pantothenticus 21D, a halophilic bacterium isolated from the deep hypersaline anoxic basin Discovery in the Mediterranean Sea.</title>
        <authorList>
            <person name="Zeaiter Z."/>
            <person name="Booth J.M."/>
            <person name="Prosdocimi E.M."/>
            <person name="Mapelli F."/>
            <person name="Fusi M."/>
            <person name="Daffonchio D."/>
            <person name="Borin S."/>
            <person name="Crotti E."/>
        </authorList>
    </citation>
    <scope>NUCLEOTIDE SEQUENCE [LARGE SCALE GENOMIC DNA]</scope>
    <source>
        <strain evidence="2">21D</strain>
    </source>
</reference>
<dbReference type="EMBL" id="CP018622">
    <property type="protein sequence ID" value="AUJ23136.1"/>
    <property type="molecule type" value="Genomic_DNA"/>
</dbReference>
<protein>
    <submittedName>
        <fullName evidence="1">Uncharacterized protein</fullName>
    </submittedName>
</protein>
<organism evidence="1 2">
    <name type="scientific">Virgibacillus dokdonensis</name>
    <dbReference type="NCBI Taxonomy" id="302167"/>
    <lineage>
        <taxon>Bacteria</taxon>
        <taxon>Bacillati</taxon>
        <taxon>Bacillota</taxon>
        <taxon>Bacilli</taxon>
        <taxon>Bacillales</taxon>
        <taxon>Bacillaceae</taxon>
        <taxon>Virgibacillus</taxon>
    </lineage>
</organism>
<name>A0A2K9ITP4_9BACI</name>
<proteinExistence type="predicted"/>
<gene>
    <name evidence="1" type="ORF">A21D_00020</name>
</gene>
<dbReference type="STRING" id="302167.GCA_900166595_02864"/>
<evidence type="ECO:0000313" key="1">
    <source>
        <dbReference type="EMBL" id="AUJ23136.1"/>
    </source>
</evidence>
<accession>A0A2K9ITP4</accession>
<dbReference type="KEGG" id="vpn:A21D_00020"/>